<organism evidence="1 2">
    <name type="scientific">Methylocystis hirsuta</name>
    <dbReference type="NCBI Taxonomy" id="369798"/>
    <lineage>
        <taxon>Bacteria</taxon>
        <taxon>Pseudomonadati</taxon>
        <taxon>Pseudomonadota</taxon>
        <taxon>Alphaproteobacteria</taxon>
        <taxon>Hyphomicrobiales</taxon>
        <taxon>Methylocystaceae</taxon>
        <taxon>Methylocystis</taxon>
    </lineage>
</organism>
<gene>
    <name evidence="1" type="ORF">D1O30_06825</name>
</gene>
<dbReference type="AlphaFoldDB" id="A0A3M9XMY1"/>
<reference evidence="1 2" key="1">
    <citation type="submission" date="2018-08" db="EMBL/GenBank/DDBJ databases">
        <title>Genome sequence of Methylocystis hirsuta CSC1, a methanotroph able to accumulate PHAs.</title>
        <authorList>
            <person name="Bordel S."/>
            <person name="Rodriguez E."/>
            <person name="Gancedo J."/>
            <person name="Munoz R."/>
        </authorList>
    </citation>
    <scope>NUCLEOTIDE SEQUENCE [LARGE SCALE GENOMIC DNA]</scope>
    <source>
        <strain evidence="1 2">CSC1</strain>
    </source>
</reference>
<keyword evidence="2" id="KW-1185">Reference proteome</keyword>
<dbReference type="Proteomes" id="UP000268623">
    <property type="component" value="Unassembled WGS sequence"/>
</dbReference>
<comment type="caution">
    <text evidence="1">The sequence shown here is derived from an EMBL/GenBank/DDBJ whole genome shotgun (WGS) entry which is preliminary data.</text>
</comment>
<dbReference type="RefSeq" id="WP_123175317.1">
    <property type="nucleotide sequence ID" value="NZ_QWDD01000001.1"/>
</dbReference>
<evidence type="ECO:0000313" key="2">
    <source>
        <dbReference type="Proteomes" id="UP000268623"/>
    </source>
</evidence>
<proteinExistence type="predicted"/>
<accession>A0A3M9XMY1</accession>
<protein>
    <submittedName>
        <fullName evidence="1">Uncharacterized protein</fullName>
    </submittedName>
</protein>
<dbReference type="EMBL" id="QWDD01000001">
    <property type="protein sequence ID" value="RNJ49351.1"/>
    <property type="molecule type" value="Genomic_DNA"/>
</dbReference>
<name>A0A3M9XMY1_9HYPH</name>
<dbReference type="OrthoDB" id="8457205at2"/>
<sequence length="116" mass="11974">MNLFGPQGAHAANILPGGATKVRYGSQDTWVRDCSAAGANDGTALDAAFFNILIGNLNQVITQSGALPTARTDFLALYKAINQIALNVFDSGEGIILENGKVTIAVGKGVLPLVTS</sequence>
<evidence type="ECO:0000313" key="1">
    <source>
        <dbReference type="EMBL" id="RNJ49351.1"/>
    </source>
</evidence>